<organism evidence="1">
    <name type="scientific">Musca domestica</name>
    <name type="common">House fly</name>
    <dbReference type="NCBI Taxonomy" id="7370"/>
    <lineage>
        <taxon>Eukaryota</taxon>
        <taxon>Metazoa</taxon>
        <taxon>Ecdysozoa</taxon>
        <taxon>Arthropoda</taxon>
        <taxon>Hexapoda</taxon>
        <taxon>Insecta</taxon>
        <taxon>Pterygota</taxon>
        <taxon>Neoptera</taxon>
        <taxon>Endopterygota</taxon>
        <taxon>Diptera</taxon>
        <taxon>Brachycera</taxon>
        <taxon>Muscomorpha</taxon>
        <taxon>Muscoidea</taxon>
        <taxon>Muscidae</taxon>
        <taxon>Musca</taxon>
    </lineage>
</organism>
<dbReference type="GO" id="GO:0004222">
    <property type="term" value="F:metalloendopeptidase activity"/>
    <property type="evidence" value="ECO:0007669"/>
    <property type="project" value="InterPro"/>
</dbReference>
<dbReference type="Gene3D" id="1.10.1380.10">
    <property type="entry name" value="Neutral endopeptidase , domain2"/>
    <property type="match status" value="1"/>
</dbReference>
<dbReference type="SUPFAM" id="SSF55486">
    <property type="entry name" value="Metalloproteases ('zincins'), catalytic domain"/>
    <property type="match status" value="1"/>
</dbReference>
<dbReference type="InterPro" id="IPR042089">
    <property type="entry name" value="Peptidase_M13_dom_2"/>
</dbReference>
<dbReference type="InterPro" id="IPR000718">
    <property type="entry name" value="Peptidase_M13"/>
</dbReference>
<dbReference type="InterPro" id="IPR024079">
    <property type="entry name" value="MetalloPept_cat_dom_sf"/>
</dbReference>
<dbReference type="PANTHER" id="PTHR11733:SF167">
    <property type="entry name" value="FI17812P1-RELATED"/>
    <property type="match status" value="1"/>
</dbReference>
<evidence type="ECO:0000313" key="1">
    <source>
        <dbReference type="EnsemblMetazoa" id="MDOA012517-PA"/>
    </source>
</evidence>
<dbReference type="VEuPathDB" id="VectorBase:MDOMA2_018037"/>
<evidence type="ECO:0008006" key="2">
    <source>
        <dbReference type="Google" id="ProtNLM"/>
    </source>
</evidence>
<name>A0A1I8N7Z4_MUSDO</name>
<dbReference type="VEuPathDB" id="VectorBase:MDOA012517"/>
<accession>A0A1I8N7Z4</accession>
<dbReference type="EnsemblMetazoa" id="MDOA012517-RA">
    <property type="protein sequence ID" value="MDOA012517-PA"/>
    <property type="gene ID" value="MDOA012517"/>
</dbReference>
<dbReference type="eggNOG" id="KOG3624">
    <property type="taxonomic scope" value="Eukaryota"/>
</dbReference>
<dbReference type="PROSITE" id="PS51885">
    <property type="entry name" value="NEPRILYSIN"/>
    <property type="match status" value="1"/>
</dbReference>
<dbReference type="PANTHER" id="PTHR11733">
    <property type="entry name" value="ZINC METALLOPROTEASE FAMILY M13 NEPRILYSIN-RELATED"/>
    <property type="match status" value="1"/>
</dbReference>
<dbReference type="GO" id="GO:0016485">
    <property type="term" value="P:protein processing"/>
    <property type="evidence" value="ECO:0007669"/>
    <property type="project" value="TreeGrafter"/>
</dbReference>
<reference evidence="1" key="1">
    <citation type="submission" date="2020-05" db="UniProtKB">
        <authorList>
            <consortium name="EnsemblMetazoa"/>
        </authorList>
    </citation>
    <scope>IDENTIFICATION</scope>
    <source>
        <strain evidence="1">Aabys</strain>
    </source>
</reference>
<dbReference type="GO" id="GO:0005886">
    <property type="term" value="C:plasma membrane"/>
    <property type="evidence" value="ECO:0007669"/>
    <property type="project" value="TreeGrafter"/>
</dbReference>
<sequence>MISSLRILLFFLQFSNWLLRTSRADICQVGKSSTANCQHLEQLKLSLNDSSDPCLYLHAYACNNWWSQHGSGHYENVEQLMGHKMNLQLIGLLETLEEEKLKIEFFNKTYEYYRACVEAAGTNAVQGYLDVIKPGENLDWPIFRRGNSQPWPAKDFEMFAFLGRLQDYGFENPLISVQIKELANATIAVVLAEPRRGKELDFFTIETYNLFKNLGLSEDKAFRNARRLTAVNSAWGRTHSNNTSRGMSFGSLGDLESLKDTYPYLHDFLTNTSIFKWNRNIRFELLNLEYFDFLLARQWSAEDKEDLCNLIMVNLLQYLLKDSVAAGHSKLDCIRETRNGFDLVLTFLYYENIYKPKERQMNPDVKAIFQQLRQSLMQVLEGQSEYFDVEKIRIRLNQTWINFGNQPRIQRNSYVRQLYADIPELHGRNYYFNRLQLLRHGMVTSLRRFEYESHVMYFGETGKGYSSTPFYDASRNMLVLPFDMLQTPMYHTDWHGIFKSSSFGFQMAQQIFPQPKQFTADQQIASLAHPDGLCGKLLNTSNAKTASLLRHVGAAAVVYHAYTSKQDGQLQPEFTDMSWQKLFFLNMAQTFCNKFDHPKSLVYYTIVQQIFVQFPNLQEAFQCHKIALTAADRCVLYNGTNVT</sequence>
<protein>
    <recommendedName>
        <fullName evidence="2">Peptidase M13 N-terminal domain-containing protein</fullName>
    </recommendedName>
</protein>
<dbReference type="Gene3D" id="3.40.390.10">
    <property type="entry name" value="Collagenase (Catalytic Domain)"/>
    <property type="match status" value="2"/>
</dbReference>
<proteinExistence type="predicted"/>
<dbReference type="AlphaFoldDB" id="A0A1I8N7Z4"/>